<dbReference type="PANTHER" id="PTHR23266">
    <property type="entry name" value="IMMUNOGLOBULIN HEAVY CHAIN"/>
    <property type="match status" value="1"/>
</dbReference>
<dbReference type="SMART" id="SM00409">
    <property type="entry name" value="IG"/>
    <property type="match status" value="1"/>
</dbReference>
<feature type="chain" id="PRO_5034162130" description="Ig-like domain-containing protein" evidence="4">
    <location>
        <begin position="20"/>
        <end position="240"/>
    </location>
</feature>
<keyword evidence="1" id="KW-0391">Immunity</keyword>
<dbReference type="SUPFAM" id="SSF48726">
    <property type="entry name" value="Immunoglobulin"/>
    <property type="match status" value="1"/>
</dbReference>
<dbReference type="InterPro" id="IPR007110">
    <property type="entry name" value="Ig-like_dom"/>
</dbReference>
<dbReference type="InterPro" id="IPR003599">
    <property type="entry name" value="Ig_sub"/>
</dbReference>
<dbReference type="SMART" id="SM00406">
    <property type="entry name" value="IGv"/>
    <property type="match status" value="1"/>
</dbReference>
<feature type="signal peptide" evidence="4">
    <location>
        <begin position="1"/>
        <end position="19"/>
    </location>
</feature>
<evidence type="ECO:0000313" key="6">
    <source>
        <dbReference type="Ensembl" id="ENSCCNP00000001704.1"/>
    </source>
</evidence>
<evidence type="ECO:0000256" key="2">
    <source>
        <dbReference type="ARBA" id="ARBA00023130"/>
    </source>
</evidence>
<proteinExistence type="predicted"/>
<evidence type="ECO:0000259" key="5">
    <source>
        <dbReference type="PROSITE" id="PS50835"/>
    </source>
</evidence>
<dbReference type="InterPro" id="IPR036179">
    <property type="entry name" value="Ig-like_dom_sf"/>
</dbReference>
<evidence type="ECO:0000256" key="1">
    <source>
        <dbReference type="ARBA" id="ARBA00022859"/>
    </source>
</evidence>
<dbReference type="PROSITE" id="PS50835">
    <property type="entry name" value="IG_LIKE"/>
    <property type="match status" value="1"/>
</dbReference>
<dbReference type="GO" id="GO:0019814">
    <property type="term" value="C:immunoglobulin complex"/>
    <property type="evidence" value="ECO:0007669"/>
    <property type="project" value="UniProtKB-KW"/>
</dbReference>
<dbReference type="InterPro" id="IPR050199">
    <property type="entry name" value="IgHV"/>
</dbReference>
<evidence type="ECO:0000256" key="4">
    <source>
        <dbReference type="SAM" id="SignalP"/>
    </source>
</evidence>
<dbReference type="InterPro" id="IPR013106">
    <property type="entry name" value="Ig_V-set"/>
</dbReference>
<dbReference type="Ensembl" id="ENSCCNT00000002284.1">
    <property type="protein sequence ID" value="ENSCCNP00000001704.1"/>
    <property type="gene ID" value="ENSCCNG00000001905.1"/>
</dbReference>
<protein>
    <recommendedName>
        <fullName evidence="5">Ig-like domain-containing protein</fullName>
    </recommendedName>
</protein>
<organism evidence="6">
    <name type="scientific">Castor canadensis</name>
    <name type="common">American beaver</name>
    <dbReference type="NCBI Taxonomy" id="51338"/>
    <lineage>
        <taxon>Eukaryota</taxon>
        <taxon>Metazoa</taxon>
        <taxon>Chordata</taxon>
        <taxon>Craniata</taxon>
        <taxon>Vertebrata</taxon>
        <taxon>Euteleostomi</taxon>
        <taxon>Mammalia</taxon>
        <taxon>Eutheria</taxon>
        <taxon>Euarchontoglires</taxon>
        <taxon>Glires</taxon>
        <taxon>Rodentia</taxon>
        <taxon>Castorimorpha</taxon>
        <taxon>Castoridae</taxon>
        <taxon>Castor</taxon>
    </lineage>
</organism>
<feature type="domain" description="Ig-like" evidence="5">
    <location>
        <begin position="14"/>
        <end position="132"/>
    </location>
</feature>
<dbReference type="FunFam" id="2.60.40.10:FF:001791">
    <property type="entry name" value="Ig gamma-2B chain C region"/>
    <property type="match status" value="1"/>
</dbReference>
<dbReference type="Pfam" id="PF07686">
    <property type="entry name" value="V-set"/>
    <property type="match status" value="1"/>
</dbReference>
<name>A0A8C0VW18_CASCN</name>
<dbReference type="InterPro" id="IPR013783">
    <property type="entry name" value="Ig-like_fold"/>
</dbReference>
<dbReference type="GO" id="GO:0002250">
    <property type="term" value="P:adaptive immune response"/>
    <property type="evidence" value="ECO:0007669"/>
    <property type="project" value="UniProtKB-KW"/>
</dbReference>
<reference evidence="6" key="1">
    <citation type="submission" date="2023-09" db="UniProtKB">
        <authorList>
            <consortium name="Ensembl"/>
        </authorList>
    </citation>
    <scope>IDENTIFICATION</scope>
</reference>
<evidence type="ECO:0000256" key="3">
    <source>
        <dbReference type="ARBA" id="ARBA00043265"/>
    </source>
</evidence>
<dbReference type="Gene3D" id="2.60.40.10">
    <property type="entry name" value="Immunoglobulins"/>
    <property type="match status" value="1"/>
</dbReference>
<keyword evidence="4" id="KW-0732">Signal</keyword>
<accession>A0A8C0VW18</accession>
<dbReference type="AlphaFoldDB" id="A0A8C0VW18"/>
<keyword evidence="2" id="KW-1064">Adaptive immunity</keyword>
<sequence>MDQLFSTLLLLTFPAWVLSQVTLKETGPGLVPPSQTLKLTCSFSGFSLSTTNMGVGWIHQPPGKTLDWLAHIWWNDGKYYNPALKSRLTISKDSSNSQVFLTMTSTEPADTAIYFCARNHSETASGASCTRSQAVPLCSVQRESVPSSVQQENVEDVPFPVRLWDFLYTQGLRNHLSHCISISWVFMSCHEVHCYVLFIELQNESCLVPNQHGSLLCCVLVHLVTSSQQEDTNNYNICLD</sequence>
<keyword evidence="3" id="KW-1280">Immunoglobulin</keyword>
<dbReference type="GO" id="GO:0005576">
    <property type="term" value="C:extracellular region"/>
    <property type="evidence" value="ECO:0007669"/>
    <property type="project" value="UniProtKB-ARBA"/>
</dbReference>